<name>A0AAD9HXG2_9PEZI</name>
<evidence type="ECO:0000256" key="1">
    <source>
        <dbReference type="SAM" id="MobiDB-lite"/>
    </source>
</evidence>
<reference evidence="2" key="1">
    <citation type="journal article" date="2023" name="Mol. Plant Microbe Interact.">
        <title>Elucidating the Obligate Nature and Biological Capacity of an Invasive Fungal Corn Pathogen.</title>
        <authorList>
            <person name="MacCready J.S."/>
            <person name="Roggenkamp E.M."/>
            <person name="Gdanetz K."/>
            <person name="Chilvers M.I."/>
        </authorList>
    </citation>
    <scope>NUCLEOTIDE SEQUENCE</scope>
    <source>
        <strain evidence="2">PM02</strain>
    </source>
</reference>
<sequence length="480" mass="53276">MATRIHDNETFWVFHIQLGVLLTPETKIRNRLDELLKPVSGAGEVDLNLTEQEAFALSYFKNVMLDKLLIAEPYVAGDSPVADAASSAANHLDLMKRVFFALNRLQVFTYPASFTIRDPRDIVDSRNEKVAYSVPARSGAGDQNIDGWSQGSSFSPIDDWSQGSSYSPSLRSGMQLDNDGELDIEDTASVHNQYNNNDLGWGDDNVEWVKDGWNWSDFSVYTPDGASVTLTPNEDSGAEDGDYFGAPDSGVPEGNATLQPAFTNPIENDLVDFLRDRGTPPDRIRATLDSMAAANQIQASAPPADSTMRRSHSTFAPFMAENGQNHPDCVPAPMAHEVWGPPVTYRGHRRNNRDHTSFFRIHQNHQAMYPVPPEPFDRQPHSTCPAPPEPFDRQPHSTSPAPPEQLDRQPHSMSPAPPEQLDRRPRGYDTGGRAEHMDSHDVNRSDARSDNYGDGRHGRGYEDDGHFAGSSRDHVEASQR</sequence>
<feature type="region of interest" description="Disordered" evidence="1">
    <location>
        <begin position="368"/>
        <end position="480"/>
    </location>
</feature>
<keyword evidence="3" id="KW-1185">Reference proteome</keyword>
<organism evidence="2 3">
    <name type="scientific">Phyllachora maydis</name>
    <dbReference type="NCBI Taxonomy" id="1825666"/>
    <lineage>
        <taxon>Eukaryota</taxon>
        <taxon>Fungi</taxon>
        <taxon>Dikarya</taxon>
        <taxon>Ascomycota</taxon>
        <taxon>Pezizomycotina</taxon>
        <taxon>Sordariomycetes</taxon>
        <taxon>Sordariomycetidae</taxon>
        <taxon>Phyllachorales</taxon>
        <taxon>Phyllachoraceae</taxon>
        <taxon>Phyllachora</taxon>
    </lineage>
</organism>
<dbReference type="EMBL" id="JAQQPM010000001">
    <property type="protein sequence ID" value="KAK2066537.1"/>
    <property type="molecule type" value="Genomic_DNA"/>
</dbReference>
<dbReference type="AlphaFoldDB" id="A0AAD9HXG2"/>
<gene>
    <name evidence="2" type="ORF">P8C59_000343</name>
</gene>
<accession>A0AAD9HXG2</accession>
<protein>
    <submittedName>
        <fullName evidence="2">Uncharacterized protein</fullName>
    </submittedName>
</protein>
<comment type="caution">
    <text evidence="2">The sequence shown here is derived from an EMBL/GenBank/DDBJ whole genome shotgun (WGS) entry which is preliminary data.</text>
</comment>
<feature type="compositionally biased region" description="Basic and acidic residues" evidence="1">
    <location>
        <begin position="420"/>
        <end position="480"/>
    </location>
</feature>
<evidence type="ECO:0000313" key="3">
    <source>
        <dbReference type="Proteomes" id="UP001217918"/>
    </source>
</evidence>
<evidence type="ECO:0000313" key="2">
    <source>
        <dbReference type="EMBL" id="KAK2066537.1"/>
    </source>
</evidence>
<dbReference type="Proteomes" id="UP001217918">
    <property type="component" value="Unassembled WGS sequence"/>
</dbReference>
<proteinExistence type="predicted"/>